<organism evidence="2 3">
    <name type="scientific">Undibacterium oligocarboniphilum</name>
    <dbReference type="NCBI Taxonomy" id="666702"/>
    <lineage>
        <taxon>Bacteria</taxon>
        <taxon>Pseudomonadati</taxon>
        <taxon>Pseudomonadota</taxon>
        <taxon>Betaproteobacteria</taxon>
        <taxon>Burkholderiales</taxon>
        <taxon>Oxalobacteraceae</taxon>
        <taxon>Undibacterium</taxon>
    </lineage>
</organism>
<evidence type="ECO:0000313" key="2">
    <source>
        <dbReference type="EMBL" id="NVO77602.1"/>
    </source>
</evidence>
<feature type="domain" description="DSBA-like thioredoxin" evidence="1">
    <location>
        <begin position="6"/>
        <end position="207"/>
    </location>
</feature>
<reference evidence="2 3" key="1">
    <citation type="submission" date="2020-06" db="EMBL/GenBank/DDBJ databases">
        <authorList>
            <person name="Qiu C."/>
            <person name="Liu Z."/>
        </authorList>
    </citation>
    <scope>NUCLEOTIDE SEQUENCE [LARGE SCALE GENOMIC DNA]</scope>
    <source>
        <strain evidence="2 3">EM 1</strain>
    </source>
</reference>
<evidence type="ECO:0000259" key="1">
    <source>
        <dbReference type="Pfam" id="PF01323"/>
    </source>
</evidence>
<dbReference type="RefSeq" id="WP_176802855.1">
    <property type="nucleotide sequence ID" value="NZ_JABXYJ010000003.1"/>
</dbReference>
<comment type="caution">
    <text evidence="2">The sequence shown here is derived from an EMBL/GenBank/DDBJ whole genome shotgun (WGS) entry which is preliminary data.</text>
</comment>
<dbReference type="CDD" id="cd03025">
    <property type="entry name" value="DsbA_FrnE_like"/>
    <property type="match status" value="1"/>
</dbReference>
<evidence type="ECO:0000313" key="3">
    <source>
        <dbReference type="Proteomes" id="UP000588051"/>
    </source>
</evidence>
<dbReference type="Proteomes" id="UP000588051">
    <property type="component" value="Unassembled WGS sequence"/>
</dbReference>
<dbReference type="AlphaFoldDB" id="A0A850QB67"/>
<dbReference type="InterPro" id="IPR001853">
    <property type="entry name" value="DSBA-like_thioredoxin_dom"/>
</dbReference>
<proteinExistence type="predicted"/>
<dbReference type="PANTHER" id="PTHR13887">
    <property type="entry name" value="GLUTATHIONE S-TRANSFERASE KAPPA"/>
    <property type="match status" value="1"/>
</dbReference>
<keyword evidence="3" id="KW-1185">Reference proteome</keyword>
<dbReference type="PANTHER" id="PTHR13887:SF54">
    <property type="entry name" value="DSBA FAMILY PROTEIN"/>
    <property type="match status" value="1"/>
</dbReference>
<name>A0A850QB67_9BURK</name>
<dbReference type="GO" id="GO:0016491">
    <property type="term" value="F:oxidoreductase activity"/>
    <property type="evidence" value="ECO:0007669"/>
    <property type="project" value="InterPro"/>
</dbReference>
<dbReference type="Gene3D" id="3.40.30.10">
    <property type="entry name" value="Glutaredoxin"/>
    <property type="match status" value="1"/>
</dbReference>
<dbReference type="SUPFAM" id="SSF52833">
    <property type="entry name" value="Thioredoxin-like"/>
    <property type="match status" value="1"/>
</dbReference>
<sequence>MTQLIYVADPMCSWCYGFDPELQALLDSMPDAELDILVGGLRAYNKEPLTDELRQTLHQHWKHVAEASGLPFSEAAMSQPGFIYDTEPACRAFVAAKMVADHLTVRQLLPVFHAIQRAFYAQGADVTDLAQLAVIVTDALNQIDGADSFDVASFLETLNSPACMMATQQEFQQCQRWGIRGFPALLVLHQDALHLVASGYTKTASLQAAISQVKEA</sequence>
<protein>
    <submittedName>
        <fullName evidence="2">DsbA family protein</fullName>
    </submittedName>
</protein>
<dbReference type="InterPro" id="IPR036249">
    <property type="entry name" value="Thioredoxin-like_sf"/>
</dbReference>
<dbReference type="Gene3D" id="1.10.472.60">
    <property type="entry name" value="putative protein disulfide isomerase domain"/>
    <property type="match status" value="1"/>
</dbReference>
<gene>
    <name evidence="2" type="ORF">HV832_07130</name>
</gene>
<dbReference type="EMBL" id="JABXYJ010000003">
    <property type="protein sequence ID" value="NVO77602.1"/>
    <property type="molecule type" value="Genomic_DNA"/>
</dbReference>
<accession>A0A850QB67</accession>
<dbReference type="Pfam" id="PF01323">
    <property type="entry name" value="DSBA"/>
    <property type="match status" value="1"/>
</dbReference>